<gene>
    <name evidence="2" type="ORF">HZI73_07035</name>
</gene>
<protein>
    <submittedName>
        <fullName evidence="2">Uncharacterized protein</fullName>
    </submittedName>
</protein>
<dbReference type="AlphaFoldDB" id="A0A8J8SJK1"/>
<proteinExistence type="predicted"/>
<reference evidence="2" key="1">
    <citation type="submission" date="2020-07" db="EMBL/GenBank/DDBJ databases">
        <title>Vallitalea pronyensis genome.</title>
        <authorList>
            <person name="Postec A."/>
        </authorList>
    </citation>
    <scope>NUCLEOTIDE SEQUENCE</scope>
    <source>
        <strain evidence="2">FatNI3</strain>
    </source>
</reference>
<accession>A0A8J8SJK1</accession>
<dbReference type="EMBL" id="CP058649">
    <property type="protein sequence ID" value="QUI25619.1"/>
    <property type="molecule type" value="Genomic_DNA"/>
</dbReference>
<keyword evidence="3" id="KW-1185">Reference proteome</keyword>
<organism evidence="2 3">
    <name type="scientific">Vallitalea pronyensis</name>
    <dbReference type="NCBI Taxonomy" id="1348613"/>
    <lineage>
        <taxon>Bacteria</taxon>
        <taxon>Bacillati</taxon>
        <taxon>Bacillota</taxon>
        <taxon>Clostridia</taxon>
        <taxon>Lachnospirales</taxon>
        <taxon>Vallitaleaceae</taxon>
        <taxon>Vallitalea</taxon>
    </lineage>
</organism>
<keyword evidence="1" id="KW-0812">Transmembrane</keyword>
<evidence type="ECO:0000313" key="2">
    <source>
        <dbReference type="EMBL" id="QUI25619.1"/>
    </source>
</evidence>
<evidence type="ECO:0000313" key="3">
    <source>
        <dbReference type="Proteomes" id="UP000683246"/>
    </source>
</evidence>
<dbReference type="KEGG" id="vpy:HZI73_07035"/>
<keyword evidence="1" id="KW-1133">Transmembrane helix</keyword>
<sequence length="48" mass="5450">MNLWLKIVVATVPARIVRFLFDEIIGELLYNSTTVALSLIIFGIEVRT</sequence>
<keyword evidence="1" id="KW-0472">Membrane</keyword>
<evidence type="ECO:0000256" key="1">
    <source>
        <dbReference type="SAM" id="Phobius"/>
    </source>
</evidence>
<feature type="transmembrane region" description="Helical" evidence="1">
    <location>
        <begin position="28"/>
        <end position="46"/>
    </location>
</feature>
<name>A0A8J8SJK1_9FIRM</name>
<dbReference type="Proteomes" id="UP000683246">
    <property type="component" value="Chromosome"/>
</dbReference>